<keyword evidence="2" id="KW-1185">Reference proteome</keyword>
<sequence length="268" mass="31443">MNITAKKYKKLSIQVSLTGLSFCCFDTLNNTITSLKEVDFGTFDKTIKIEELFADTFKKHPELKDSYDDIMVIHNNNLSTFVPTALFDENYLGSYLQYNTKVFETDFFTYDQISNYQMNAVYIPYVNINNFLIDTIGSFDYKHANSILIEKILDASKNNDEKKMIVNFNYGHFEIIVVQNQKLLLFNSFEYQTPEDFIYYLLFTAEQLSLNPESFQLELLGTIQMNDPFYIIAYKYIRNISFFDVSTLQQKNSFSTAQNQKHYILFQS</sequence>
<comment type="caution">
    <text evidence="1">The sequence shown here is derived from an EMBL/GenBank/DDBJ whole genome shotgun (WGS) entry which is preliminary data.</text>
</comment>
<gene>
    <name evidence="1" type="ORF">J2W48_004101</name>
</gene>
<accession>A0ABU1YD35</accession>
<dbReference type="Proteomes" id="UP001269081">
    <property type="component" value="Unassembled WGS sequence"/>
</dbReference>
<dbReference type="Gene3D" id="3.30.420.250">
    <property type="match status" value="1"/>
</dbReference>
<dbReference type="InterPro" id="IPR024213">
    <property type="entry name" value="DUF3822"/>
</dbReference>
<name>A0ABU1YD35_9FLAO</name>
<evidence type="ECO:0008006" key="3">
    <source>
        <dbReference type="Google" id="ProtNLM"/>
    </source>
</evidence>
<reference evidence="1 2" key="1">
    <citation type="submission" date="2023-07" db="EMBL/GenBank/DDBJ databases">
        <title>Sorghum-associated microbial communities from plants grown in Nebraska, USA.</title>
        <authorList>
            <person name="Schachtman D."/>
        </authorList>
    </citation>
    <scope>NUCLEOTIDE SEQUENCE [LARGE SCALE GENOMIC DNA]</scope>
    <source>
        <strain evidence="1 2">4129</strain>
    </source>
</reference>
<dbReference type="Gene3D" id="3.30.420.260">
    <property type="match status" value="1"/>
</dbReference>
<protein>
    <recommendedName>
        <fullName evidence="3">DUF3822 family protein</fullName>
    </recommendedName>
</protein>
<evidence type="ECO:0000313" key="2">
    <source>
        <dbReference type="Proteomes" id="UP001269081"/>
    </source>
</evidence>
<dbReference type="CDD" id="cd24013">
    <property type="entry name" value="ASKHA_ATPase_BT3980-like"/>
    <property type="match status" value="1"/>
</dbReference>
<organism evidence="1 2">
    <name type="scientific">Flavobacterium piscis</name>
    <dbReference type="NCBI Taxonomy" id="1114874"/>
    <lineage>
        <taxon>Bacteria</taxon>
        <taxon>Pseudomonadati</taxon>
        <taxon>Bacteroidota</taxon>
        <taxon>Flavobacteriia</taxon>
        <taxon>Flavobacteriales</taxon>
        <taxon>Flavobacteriaceae</taxon>
        <taxon>Flavobacterium</taxon>
    </lineage>
</organism>
<dbReference type="EMBL" id="JAVDWQ010000019">
    <property type="protein sequence ID" value="MDR7212144.1"/>
    <property type="molecule type" value="Genomic_DNA"/>
</dbReference>
<dbReference type="Pfam" id="PF12864">
    <property type="entry name" value="DUF3822"/>
    <property type="match status" value="1"/>
</dbReference>
<evidence type="ECO:0000313" key="1">
    <source>
        <dbReference type="EMBL" id="MDR7212144.1"/>
    </source>
</evidence>
<proteinExistence type="predicted"/>